<feature type="chain" id="PRO_5002927999" description="Peptidyl-prolyl cis-trans isomerase" evidence="7">
    <location>
        <begin position="22"/>
        <end position="287"/>
    </location>
</feature>
<dbReference type="Gene3D" id="1.10.287.460">
    <property type="entry name" value="Peptidyl-prolyl cis-trans isomerase, FKBP-type, N-terminal domain"/>
    <property type="match status" value="2"/>
</dbReference>
<dbReference type="GeneID" id="93366468"/>
<dbReference type="Pfam" id="PF01346">
    <property type="entry name" value="FKBP_N"/>
    <property type="match status" value="1"/>
</dbReference>
<dbReference type="Proteomes" id="UP000004295">
    <property type="component" value="Unassembled WGS sequence"/>
</dbReference>
<dbReference type="GO" id="GO:0003755">
    <property type="term" value="F:peptidyl-prolyl cis-trans isomerase activity"/>
    <property type="evidence" value="ECO:0007669"/>
    <property type="project" value="UniProtKB-UniRule"/>
</dbReference>
<sequence length="287" mass="30951">MKKIFSAVLGTAMMLGMVACNGGTSKDADPANDSLGMARGYMIGMQMAQQLAMANAQGMAMDTTMFLKGVKDGMSKSADSAQYAYLAGMLTGFQIGQSLNEDKIATGPFLKAFEAGIMGDTAFLKGWSQEDMQTYMQEAEQKLQAKKMEEKFGANKEKGLKFIEEFKKEAGVQTTATGLAYKVLTPAKEGAKKPQPQDRVKVEYKGTLVDGTEFDASNGEPVEFGVTQVIPGWTEMLLLMSEGEKVKVVIPYELAYGEQGAGGDIEPFSTLVFEVTLLQVIPGEQAN</sequence>
<keyword evidence="10" id="KW-1185">Reference proteome</keyword>
<dbReference type="STRING" id="553175.POREN0001_0861"/>
<comment type="caution">
    <text evidence="9">The sequence shown here is derived from an EMBL/GenBank/DDBJ whole genome shotgun (WGS) entry which is preliminary data.</text>
</comment>
<evidence type="ECO:0000256" key="4">
    <source>
        <dbReference type="ARBA" id="ARBA00023235"/>
    </source>
</evidence>
<proteinExistence type="inferred from homology"/>
<protein>
    <recommendedName>
        <fullName evidence="6">Peptidyl-prolyl cis-trans isomerase</fullName>
        <ecNumber evidence="6">5.2.1.8</ecNumber>
    </recommendedName>
</protein>
<gene>
    <name evidence="9" type="ORF">POREN0001_0861</name>
</gene>
<dbReference type="RefSeq" id="WP_004333246.1">
    <property type="nucleotide sequence ID" value="NZ_ACNN01000016.1"/>
</dbReference>
<organism evidence="9 10">
    <name type="scientific">Porphyromonas endodontalis (strain ATCC 35406 / DSM 24491 / JCM 8526 / CCUG 16442 / BCRC 14492 / NCTC 13058 / HG 370)</name>
    <name type="common">Bacteroides endodontalis</name>
    <dbReference type="NCBI Taxonomy" id="553175"/>
    <lineage>
        <taxon>Bacteria</taxon>
        <taxon>Pseudomonadati</taxon>
        <taxon>Bacteroidota</taxon>
        <taxon>Bacteroidia</taxon>
        <taxon>Bacteroidales</taxon>
        <taxon>Porphyromonadaceae</taxon>
        <taxon>Porphyromonas</taxon>
    </lineage>
</organism>
<dbReference type="Pfam" id="PF00254">
    <property type="entry name" value="FKBP_C"/>
    <property type="match status" value="1"/>
</dbReference>
<evidence type="ECO:0000313" key="10">
    <source>
        <dbReference type="Proteomes" id="UP000004295"/>
    </source>
</evidence>
<comment type="catalytic activity">
    <reaction evidence="1 5 6">
        <text>[protein]-peptidylproline (omega=180) = [protein]-peptidylproline (omega=0)</text>
        <dbReference type="Rhea" id="RHEA:16237"/>
        <dbReference type="Rhea" id="RHEA-COMP:10747"/>
        <dbReference type="Rhea" id="RHEA-COMP:10748"/>
        <dbReference type="ChEBI" id="CHEBI:83833"/>
        <dbReference type="ChEBI" id="CHEBI:83834"/>
        <dbReference type="EC" id="5.2.1.8"/>
    </reaction>
</comment>
<feature type="signal peptide" evidence="7">
    <location>
        <begin position="1"/>
        <end position="21"/>
    </location>
</feature>
<name>C3J9T9_POREA</name>
<evidence type="ECO:0000256" key="3">
    <source>
        <dbReference type="ARBA" id="ARBA00023110"/>
    </source>
</evidence>
<dbReference type="PROSITE" id="PS50059">
    <property type="entry name" value="FKBP_PPIASE"/>
    <property type="match status" value="1"/>
</dbReference>
<dbReference type="InterPro" id="IPR036944">
    <property type="entry name" value="PPIase_FKBP_N_sf"/>
</dbReference>
<dbReference type="AlphaFoldDB" id="C3J9T9"/>
<keyword evidence="4 5" id="KW-0413">Isomerase</keyword>
<dbReference type="PANTHER" id="PTHR43811">
    <property type="entry name" value="FKBP-TYPE PEPTIDYL-PROLYL CIS-TRANS ISOMERASE FKPA"/>
    <property type="match status" value="1"/>
</dbReference>
<evidence type="ECO:0000313" key="9">
    <source>
        <dbReference type="EMBL" id="EEN82986.1"/>
    </source>
</evidence>
<evidence type="ECO:0000256" key="6">
    <source>
        <dbReference type="RuleBase" id="RU003915"/>
    </source>
</evidence>
<dbReference type="PANTHER" id="PTHR43811:SF19">
    <property type="entry name" value="39 KDA FK506-BINDING NUCLEAR PROTEIN"/>
    <property type="match status" value="1"/>
</dbReference>
<dbReference type="EC" id="5.2.1.8" evidence="6"/>
<dbReference type="GO" id="GO:0006457">
    <property type="term" value="P:protein folding"/>
    <property type="evidence" value="ECO:0007669"/>
    <property type="project" value="InterPro"/>
</dbReference>
<dbReference type="SUPFAM" id="SSF54534">
    <property type="entry name" value="FKBP-like"/>
    <property type="match status" value="1"/>
</dbReference>
<dbReference type="EMBL" id="ACNN01000016">
    <property type="protein sequence ID" value="EEN82986.1"/>
    <property type="molecule type" value="Genomic_DNA"/>
</dbReference>
<dbReference type="eggNOG" id="COG0545">
    <property type="taxonomic scope" value="Bacteria"/>
</dbReference>
<dbReference type="InterPro" id="IPR000774">
    <property type="entry name" value="PPIase_FKBP_N"/>
</dbReference>
<accession>C3J9T9</accession>
<evidence type="ECO:0000256" key="2">
    <source>
        <dbReference type="ARBA" id="ARBA00006577"/>
    </source>
</evidence>
<dbReference type="PROSITE" id="PS51257">
    <property type="entry name" value="PROKAR_LIPOPROTEIN"/>
    <property type="match status" value="1"/>
</dbReference>
<feature type="domain" description="PPIase FKBP-type" evidence="8">
    <location>
        <begin position="197"/>
        <end position="281"/>
    </location>
</feature>
<keyword evidence="7" id="KW-0732">Signal</keyword>
<evidence type="ECO:0000256" key="5">
    <source>
        <dbReference type="PROSITE-ProRule" id="PRU00277"/>
    </source>
</evidence>
<comment type="similarity">
    <text evidence="2 6">Belongs to the FKBP-type PPIase family.</text>
</comment>
<evidence type="ECO:0000256" key="1">
    <source>
        <dbReference type="ARBA" id="ARBA00000971"/>
    </source>
</evidence>
<dbReference type="InterPro" id="IPR046357">
    <property type="entry name" value="PPIase_dom_sf"/>
</dbReference>
<dbReference type="InterPro" id="IPR001179">
    <property type="entry name" value="PPIase_FKBP_dom"/>
</dbReference>
<evidence type="ECO:0000259" key="8">
    <source>
        <dbReference type="PROSITE" id="PS50059"/>
    </source>
</evidence>
<keyword evidence="3 5" id="KW-0697">Rotamase</keyword>
<reference evidence="9 10" key="1">
    <citation type="submission" date="2009-04" db="EMBL/GenBank/DDBJ databases">
        <authorList>
            <person name="Sebastian Y."/>
            <person name="Madupu R."/>
            <person name="Durkin A.S."/>
            <person name="Torralba M."/>
            <person name="Methe B."/>
            <person name="Sutton G.G."/>
            <person name="Strausberg R.L."/>
            <person name="Nelson K.E."/>
        </authorList>
    </citation>
    <scope>NUCLEOTIDE SEQUENCE [LARGE SCALE GENOMIC DNA]</scope>
    <source>
        <strain evidence="10">ATCC 35406 / BCRC 14492 / JCM 8526 / NCTC 13058 / HG 370</strain>
    </source>
</reference>
<evidence type="ECO:0000256" key="7">
    <source>
        <dbReference type="SAM" id="SignalP"/>
    </source>
</evidence>
<dbReference type="Gene3D" id="3.10.50.40">
    <property type="match status" value="1"/>
</dbReference>